<accession>S7QA41</accession>
<feature type="region of interest" description="Disordered" evidence="1">
    <location>
        <begin position="80"/>
        <end position="131"/>
    </location>
</feature>
<dbReference type="EMBL" id="KE164810">
    <property type="protein sequence ID" value="EPQ20318.1"/>
    <property type="molecule type" value="Genomic_DNA"/>
</dbReference>
<dbReference type="AlphaFoldDB" id="S7QA41"/>
<keyword evidence="3" id="KW-1185">Reference proteome</keyword>
<feature type="compositionally biased region" description="Basic and acidic residues" evidence="1">
    <location>
        <begin position="122"/>
        <end position="131"/>
    </location>
</feature>
<dbReference type="Proteomes" id="UP000052978">
    <property type="component" value="Unassembled WGS sequence"/>
</dbReference>
<organism evidence="2 3">
    <name type="scientific">Myotis brandtii</name>
    <name type="common">Brandt's bat</name>
    <dbReference type="NCBI Taxonomy" id="109478"/>
    <lineage>
        <taxon>Eukaryota</taxon>
        <taxon>Metazoa</taxon>
        <taxon>Chordata</taxon>
        <taxon>Craniata</taxon>
        <taxon>Vertebrata</taxon>
        <taxon>Euteleostomi</taxon>
        <taxon>Mammalia</taxon>
        <taxon>Eutheria</taxon>
        <taxon>Laurasiatheria</taxon>
        <taxon>Chiroptera</taxon>
        <taxon>Yangochiroptera</taxon>
        <taxon>Vespertilionidae</taxon>
        <taxon>Myotis</taxon>
    </lineage>
</organism>
<evidence type="ECO:0000256" key="1">
    <source>
        <dbReference type="SAM" id="MobiDB-lite"/>
    </source>
</evidence>
<reference evidence="2 3" key="1">
    <citation type="journal article" date="2013" name="Nat. Commun.">
        <title>Genome analysis reveals insights into physiology and longevity of the Brandt's bat Myotis brandtii.</title>
        <authorList>
            <person name="Seim I."/>
            <person name="Fang X."/>
            <person name="Xiong Z."/>
            <person name="Lobanov A.V."/>
            <person name="Huang Z."/>
            <person name="Ma S."/>
            <person name="Feng Y."/>
            <person name="Turanov A.A."/>
            <person name="Zhu Y."/>
            <person name="Lenz T.L."/>
            <person name="Gerashchenko M.V."/>
            <person name="Fan D."/>
            <person name="Hee Yim S."/>
            <person name="Yao X."/>
            <person name="Jordan D."/>
            <person name="Xiong Y."/>
            <person name="Ma Y."/>
            <person name="Lyapunov A.N."/>
            <person name="Chen G."/>
            <person name="Kulakova O.I."/>
            <person name="Sun Y."/>
            <person name="Lee S.G."/>
            <person name="Bronson R.T."/>
            <person name="Moskalev A.A."/>
            <person name="Sunyaev S.R."/>
            <person name="Zhang G."/>
            <person name="Krogh A."/>
            <person name="Wang J."/>
            <person name="Gladyshev V.N."/>
        </authorList>
    </citation>
    <scope>NUCLEOTIDE SEQUENCE [LARGE SCALE GENOMIC DNA]</scope>
</reference>
<evidence type="ECO:0000313" key="3">
    <source>
        <dbReference type="Proteomes" id="UP000052978"/>
    </source>
</evidence>
<feature type="compositionally biased region" description="Low complexity" evidence="1">
    <location>
        <begin position="85"/>
        <end position="101"/>
    </location>
</feature>
<gene>
    <name evidence="2" type="ORF">D623_10013092</name>
</gene>
<feature type="region of interest" description="Disordered" evidence="1">
    <location>
        <begin position="31"/>
        <end position="55"/>
    </location>
</feature>
<protein>
    <submittedName>
        <fullName evidence="2">Uncharacterized protein</fullName>
    </submittedName>
</protein>
<sequence length="131" mass="13464">MVIASAPWRERGWGAGNSLVKCPRLPRGSGCYGDGSGTPQWDCFRSGPRPDPAPDVQDWSDALRSRVVIVAMVIAAANRAGPGCAEPESSAAAASPEASAFPEPPTLGQARAGPGGELGQSEDNRPGSRPP</sequence>
<evidence type="ECO:0000313" key="2">
    <source>
        <dbReference type="EMBL" id="EPQ20318.1"/>
    </source>
</evidence>
<proteinExistence type="predicted"/>
<name>S7QA41_MYOBR</name>